<dbReference type="AlphaFoldDB" id="A0AAN7Q3L8"/>
<evidence type="ECO:0000256" key="9">
    <source>
        <dbReference type="ARBA" id="ARBA00060902"/>
    </source>
</evidence>
<dbReference type="Pfam" id="PF06585">
    <property type="entry name" value="JHBP"/>
    <property type="match status" value="1"/>
</dbReference>
<evidence type="ECO:0000256" key="8">
    <source>
        <dbReference type="ARBA" id="ARBA00023136"/>
    </source>
</evidence>
<gene>
    <name evidence="12" type="ORF">RN001_010851</name>
</gene>
<dbReference type="GO" id="GO:0140359">
    <property type="term" value="F:ABC-type transporter activity"/>
    <property type="evidence" value="ECO:0007669"/>
    <property type="project" value="InterPro"/>
</dbReference>
<dbReference type="GO" id="GO:0007623">
    <property type="term" value="P:circadian rhythm"/>
    <property type="evidence" value="ECO:0007669"/>
    <property type="project" value="UniProtKB-ARBA"/>
</dbReference>
<keyword evidence="4" id="KW-0547">Nucleotide-binding</keyword>
<dbReference type="InterPro" id="IPR038606">
    <property type="entry name" value="To_sf"/>
</dbReference>
<comment type="subcellular location">
    <subcellularLocation>
        <location evidence="1">Membrane</location>
        <topology evidence="1">Multi-pass membrane protein</topology>
    </subcellularLocation>
</comment>
<evidence type="ECO:0000256" key="5">
    <source>
        <dbReference type="ARBA" id="ARBA00022840"/>
    </source>
</evidence>
<dbReference type="InterPro" id="IPR017871">
    <property type="entry name" value="ABC_transporter-like_CS"/>
</dbReference>
<dbReference type="EMBL" id="JARPUR010000004">
    <property type="protein sequence ID" value="KAK4878345.1"/>
    <property type="molecule type" value="Genomic_DNA"/>
</dbReference>
<evidence type="ECO:0000256" key="6">
    <source>
        <dbReference type="ARBA" id="ARBA00022989"/>
    </source>
</evidence>
<dbReference type="Pfam" id="PF12698">
    <property type="entry name" value="ABC2_membrane_3"/>
    <property type="match status" value="1"/>
</dbReference>
<keyword evidence="2 10" id="KW-0812">Transmembrane</keyword>
<dbReference type="InterPro" id="IPR013525">
    <property type="entry name" value="ABC2_TM"/>
</dbReference>
<dbReference type="Pfam" id="PF00005">
    <property type="entry name" value="ABC_tran"/>
    <property type="match status" value="1"/>
</dbReference>
<dbReference type="GO" id="GO:0016020">
    <property type="term" value="C:membrane"/>
    <property type="evidence" value="ECO:0007669"/>
    <property type="project" value="UniProtKB-SubCell"/>
</dbReference>
<dbReference type="SUPFAM" id="SSF52540">
    <property type="entry name" value="P-loop containing nucleoside triphosphate hydrolases"/>
    <property type="match status" value="1"/>
</dbReference>
<feature type="transmembrane region" description="Helical" evidence="10">
    <location>
        <begin position="632"/>
        <end position="652"/>
    </location>
</feature>
<feature type="transmembrane region" description="Helical" evidence="10">
    <location>
        <begin position="554"/>
        <end position="577"/>
    </location>
</feature>
<evidence type="ECO:0000259" key="11">
    <source>
        <dbReference type="PROSITE" id="PS50893"/>
    </source>
</evidence>
<evidence type="ECO:0000256" key="4">
    <source>
        <dbReference type="ARBA" id="ARBA00022741"/>
    </source>
</evidence>
<dbReference type="SMART" id="SM00382">
    <property type="entry name" value="AAA"/>
    <property type="match status" value="1"/>
</dbReference>
<keyword evidence="5" id="KW-0067">ATP-binding</keyword>
<accession>A0AAN7Q3L8</accession>
<dbReference type="InterPro" id="IPR003439">
    <property type="entry name" value="ABC_transporter-like_ATP-bd"/>
</dbReference>
<sequence>MSDGLEMRRRQFTSQQSTVEIRKKHAVSVRGAHKSYGTKKHPLVILSDLNMTVPKGTIYGLLGSSGCGKTTLLNCIIGRKKFNSGELWVLGGSPGSKGSVLPGPQIGYMPQEIALYSEFSIRETMKYFGWIAKMSSKQIQERLDFLVELLMLPDVDRKIKNLSGGQQRRVSFATVLLHEPELLILDEPTVGLDPILRETIWKHLTEITNDGSTTVVLTTHYIEETRHAHLIGLMRSGYIMAEEAPHNLLTRFETDTLEDAFLKLSIMQNMGRRRRSIAVHSVISTVTLPTGIVNRGIVPEDTDTKDEISAEFGDGVFVNTKRRFSLVTANQLPQIPTPIDTHTTKISDYLIKLNPQRMKALIWKNFLWMVHNWTIMLTIMTLPIIQFSVFYVTVGHAPTHLNIGVVNYESNGTECSPISCNNTKLSCNFLEYLKEKHVNMIPYESETSAVYSVDRGLTYACIIIKENYTMALKSRFEKWRRADNWDLLYSTIEVYRDVSVKDVASFLKLYLYDSFVLFISDYLDVCEMNKDALKLPIQWNPPVYGNRSTDFTEFAAPGALMTITFFLSAGLTTVAMLIERNEGILERSLVMGVTAIELLTSHVISEFVVMIVQIVAVVCFGIYTFEMALKGSLFLLLAIMSFSGFCGMWYGFAVSSACDREGTAAYILLGSFFPMILLCGAIWPIEERRAFCEDNQRSVARGFILMDAKGVVAVLCVIQAVYCVIPSYIKVCPHDHPKLAACITNSIEELRPRLKTGIPELDIPGLEPFELDPIEIDSIGGGTRLATNISDIRVYGASSFKILKLTPTLTKKGHNFRFEVIIPRITILAEYELDSRILFLDLKGKGPFNANVSDYHFECIMKGNKIKRNNNDYLEFEQMKCNLVIGKVEIYLDKLFEGNPTLSKATNNVINDNANVLFEEIKPGVLKALTKRFTDIANKITLSFLYEELFP</sequence>
<keyword evidence="7" id="KW-0090">Biological rhythms</keyword>
<name>A0AAN7Q3L8_9COLE</name>
<evidence type="ECO:0000256" key="7">
    <source>
        <dbReference type="ARBA" id="ARBA00023108"/>
    </source>
</evidence>
<feature type="transmembrane region" description="Helical" evidence="10">
    <location>
        <begin position="607"/>
        <end position="625"/>
    </location>
</feature>
<dbReference type="FunFam" id="3.15.10.30:FF:000001">
    <property type="entry name" value="Takeout-like protein 1"/>
    <property type="match status" value="1"/>
</dbReference>
<evidence type="ECO:0000256" key="1">
    <source>
        <dbReference type="ARBA" id="ARBA00004141"/>
    </source>
</evidence>
<dbReference type="InterPro" id="IPR010562">
    <property type="entry name" value="Haemolymph_juvenile_hormone-bd"/>
</dbReference>
<dbReference type="CDD" id="cd03230">
    <property type="entry name" value="ABC_DR_subfamily_A"/>
    <property type="match status" value="1"/>
</dbReference>
<feature type="domain" description="ABC transporter" evidence="11">
    <location>
        <begin position="27"/>
        <end position="261"/>
    </location>
</feature>
<dbReference type="Proteomes" id="UP001353858">
    <property type="component" value="Unassembled WGS sequence"/>
</dbReference>
<dbReference type="GO" id="GO:0016887">
    <property type="term" value="F:ATP hydrolysis activity"/>
    <property type="evidence" value="ECO:0007669"/>
    <property type="project" value="InterPro"/>
</dbReference>
<comment type="caution">
    <text evidence="12">The sequence shown here is derived from an EMBL/GenBank/DDBJ whole genome shotgun (WGS) entry which is preliminary data.</text>
</comment>
<protein>
    <recommendedName>
        <fullName evidence="11">ABC transporter domain-containing protein</fullName>
    </recommendedName>
</protein>
<proteinExistence type="inferred from homology"/>
<dbReference type="InterPro" id="IPR027417">
    <property type="entry name" value="P-loop_NTPase"/>
</dbReference>
<feature type="transmembrane region" description="Helical" evidence="10">
    <location>
        <begin position="664"/>
        <end position="685"/>
    </location>
</feature>
<dbReference type="InterPro" id="IPR003593">
    <property type="entry name" value="AAA+_ATPase"/>
</dbReference>
<keyword evidence="8 10" id="KW-0472">Membrane</keyword>
<feature type="transmembrane region" description="Helical" evidence="10">
    <location>
        <begin position="366"/>
        <end position="392"/>
    </location>
</feature>
<dbReference type="PROSITE" id="PS50893">
    <property type="entry name" value="ABC_TRANSPORTER_2"/>
    <property type="match status" value="1"/>
</dbReference>
<evidence type="ECO:0000256" key="3">
    <source>
        <dbReference type="ARBA" id="ARBA00022729"/>
    </source>
</evidence>
<dbReference type="PROSITE" id="PS00211">
    <property type="entry name" value="ABC_TRANSPORTER_1"/>
    <property type="match status" value="1"/>
</dbReference>
<comment type="similarity">
    <text evidence="9">Belongs to the TO family.</text>
</comment>
<dbReference type="PANTHER" id="PTHR43038:SF5">
    <property type="entry name" value="RE14039P"/>
    <property type="match status" value="1"/>
</dbReference>
<evidence type="ECO:0000256" key="10">
    <source>
        <dbReference type="SAM" id="Phobius"/>
    </source>
</evidence>
<dbReference type="GO" id="GO:0005524">
    <property type="term" value="F:ATP binding"/>
    <property type="evidence" value="ECO:0007669"/>
    <property type="project" value="UniProtKB-KW"/>
</dbReference>
<evidence type="ECO:0000313" key="12">
    <source>
        <dbReference type="EMBL" id="KAK4878345.1"/>
    </source>
</evidence>
<reference evidence="13" key="1">
    <citation type="submission" date="2023-01" db="EMBL/GenBank/DDBJ databases">
        <title>Key to firefly adult light organ development and bioluminescence: homeobox transcription factors regulate luciferase expression and transportation to peroxisome.</title>
        <authorList>
            <person name="Fu X."/>
        </authorList>
    </citation>
    <scope>NUCLEOTIDE SEQUENCE [LARGE SCALE GENOMIC DNA]</scope>
</reference>
<keyword evidence="3" id="KW-0732">Signal</keyword>
<keyword evidence="6 10" id="KW-1133">Transmembrane helix</keyword>
<keyword evidence="13" id="KW-1185">Reference proteome</keyword>
<evidence type="ECO:0000256" key="2">
    <source>
        <dbReference type="ARBA" id="ARBA00022692"/>
    </source>
</evidence>
<feature type="transmembrane region" description="Helical" evidence="10">
    <location>
        <begin position="706"/>
        <end position="729"/>
    </location>
</feature>
<dbReference type="Gene3D" id="3.15.10.30">
    <property type="entry name" value="Haemolymph juvenile hormone binding protein"/>
    <property type="match status" value="1"/>
</dbReference>
<dbReference type="SMART" id="SM00700">
    <property type="entry name" value="JHBP"/>
    <property type="match status" value="1"/>
</dbReference>
<dbReference type="PANTHER" id="PTHR43038">
    <property type="entry name" value="ATP-BINDING CASSETTE, SUB-FAMILY H, MEMBER 1"/>
    <property type="match status" value="1"/>
</dbReference>
<organism evidence="12 13">
    <name type="scientific">Aquatica leii</name>
    <dbReference type="NCBI Taxonomy" id="1421715"/>
    <lineage>
        <taxon>Eukaryota</taxon>
        <taxon>Metazoa</taxon>
        <taxon>Ecdysozoa</taxon>
        <taxon>Arthropoda</taxon>
        <taxon>Hexapoda</taxon>
        <taxon>Insecta</taxon>
        <taxon>Pterygota</taxon>
        <taxon>Neoptera</taxon>
        <taxon>Endopterygota</taxon>
        <taxon>Coleoptera</taxon>
        <taxon>Polyphaga</taxon>
        <taxon>Elateriformia</taxon>
        <taxon>Elateroidea</taxon>
        <taxon>Lampyridae</taxon>
        <taxon>Luciolinae</taxon>
        <taxon>Aquatica</taxon>
    </lineage>
</organism>
<evidence type="ECO:0000313" key="13">
    <source>
        <dbReference type="Proteomes" id="UP001353858"/>
    </source>
</evidence>
<dbReference type="Gene3D" id="3.40.50.300">
    <property type="entry name" value="P-loop containing nucleotide triphosphate hydrolases"/>
    <property type="match status" value="1"/>
</dbReference>